<name>A0A9P9D4Z7_9PLEO</name>
<keyword evidence="3" id="KW-1185">Reference proteome</keyword>
<evidence type="ECO:0000259" key="1">
    <source>
        <dbReference type="PROSITE" id="PS50056"/>
    </source>
</evidence>
<protein>
    <submittedName>
        <fullName evidence="2">Protein-tyrosine phosphatase-like protein</fullName>
    </submittedName>
</protein>
<organism evidence="2 3">
    <name type="scientific">Dendryphion nanum</name>
    <dbReference type="NCBI Taxonomy" id="256645"/>
    <lineage>
        <taxon>Eukaryota</taxon>
        <taxon>Fungi</taxon>
        <taxon>Dikarya</taxon>
        <taxon>Ascomycota</taxon>
        <taxon>Pezizomycotina</taxon>
        <taxon>Dothideomycetes</taxon>
        <taxon>Pleosporomycetidae</taxon>
        <taxon>Pleosporales</taxon>
        <taxon>Torulaceae</taxon>
        <taxon>Dendryphion</taxon>
    </lineage>
</organism>
<dbReference type="Gene3D" id="3.90.190.10">
    <property type="entry name" value="Protein tyrosine phosphatase superfamily"/>
    <property type="match status" value="1"/>
</dbReference>
<dbReference type="PROSITE" id="PS00383">
    <property type="entry name" value="TYR_PHOSPHATASE_1"/>
    <property type="match status" value="1"/>
</dbReference>
<dbReference type="PANTHER" id="PTHR31126:SF1">
    <property type="entry name" value="TYROSINE SPECIFIC PROTEIN PHOSPHATASES DOMAIN-CONTAINING PROTEIN"/>
    <property type="match status" value="1"/>
</dbReference>
<dbReference type="Proteomes" id="UP000700596">
    <property type="component" value="Unassembled WGS sequence"/>
</dbReference>
<dbReference type="AlphaFoldDB" id="A0A9P9D4Z7"/>
<gene>
    <name evidence="2" type="ORF">B0J11DRAFT_181198</name>
</gene>
<dbReference type="Pfam" id="PF13350">
    <property type="entry name" value="Y_phosphatase3"/>
    <property type="match status" value="1"/>
</dbReference>
<proteinExistence type="predicted"/>
<dbReference type="InterPro" id="IPR026893">
    <property type="entry name" value="Tyr/Ser_Pase_IphP-type"/>
</dbReference>
<comment type="caution">
    <text evidence="2">The sequence shown here is derived from an EMBL/GenBank/DDBJ whole genome shotgun (WGS) entry which is preliminary data.</text>
</comment>
<reference evidence="2" key="1">
    <citation type="journal article" date="2021" name="Nat. Commun.">
        <title>Genetic determinants of endophytism in the Arabidopsis root mycobiome.</title>
        <authorList>
            <person name="Mesny F."/>
            <person name="Miyauchi S."/>
            <person name="Thiergart T."/>
            <person name="Pickel B."/>
            <person name="Atanasova L."/>
            <person name="Karlsson M."/>
            <person name="Huettel B."/>
            <person name="Barry K.W."/>
            <person name="Haridas S."/>
            <person name="Chen C."/>
            <person name="Bauer D."/>
            <person name="Andreopoulos W."/>
            <person name="Pangilinan J."/>
            <person name="LaButti K."/>
            <person name="Riley R."/>
            <person name="Lipzen A."/>
            <person name="Clum A."/>
            <person name="Drula E."/>
            <person name="Henrissat B."/>
            <person name="Kohler A."/>
            <person name="Grigoriev I.V."/>
            <person name="Martin F.M."/>
            <person name="Hacquard S."/>
        </authorList>
    </citation>
    <scope>NUCLEOTIDE SEQUENCE</scope>
    <source>
        <strain evidence="2">MPI-CAGE-CH-0243</strain>
    </source>
</reference>
<dbReference type="InterPro" id="IPR029021">
    <property type="entry name" value="Prot-tyrosine_phosphatase-like"/>
</dbReference>
<dbReference type="GO" id="GO:0004721">
    <property type="term" value="F:phosphoprotein phosphatase activity"/>
    <property type="evidence" value="ECO:0007669"/>
    <property type="project" value="InterPro"/>
</dbReference>
<dbReference type="PANTHER" id="PTHR31126">
    <property type="entry name" value="TYROSINE-PROTEIN PHOSPHATASE"/>
    <property type="match status" value="1"/>
</dbReference>
<dbReference type="EMBL" id="JAGMWT010000020">
    <property type="protein sequence ID" value="KAH7112840.1"/>
    <property type="molecule type" value="Genomic_DNA"/>
</dbReference>
<evidence type="ECO:0000313" key="3">
    <source>
        <dbReference type="Proteomes" id="UP000700596"/>
    </source>
</evidence>
<dbReference type="OrthoDB" id="449382at2759"/>
<dbReference type="PROSITE" id="PS50056">
    <property type="entry name" value="TYR_PHOSPHATASE_2"/>
    <property type="match status" value="1"/>
</dbReference>
<dbReference type="InterPro" id="IPR016130">
    <property type="entry name" value="Tyr_Pase_AS"/>
</dbReference>
<dbReference type="InterPro" id="IPR000387">
    <property type="entry name" value="Tyr_Pase_dom"/>
</dbReference>
<feature type="domain" description="Tyrosine specific protein phosphatases" evidence="1">
    <location>
        <begin position="159"/>
        <end position="237"/>
    </location>
</feature>
<dbReference type="SUPFAM" id="SSF52799">
    <property type="entry name" value="(Phosphotyrosine protein) phosphatases II"/>
    <property type="match status" value="1"/>
</dbReference>
<evidence type="ECO:0000313" key="2">
    <source>
        <dbReference type="EMBL" id="KAH7112840.1"/>
    </source>
</evidence>
<accession>A0A9P9D4Z7</accession>
<sequence length="321" mass="35295">MSTLQANPLPSPPFYTIPNISNLRDCALLPGGLKTSTNATLRPGLLFRSAEVSKLDREGWTQLRNLGVAHIFDLRSKPEVERGWKGITGENSTAANADDVRPGWIRDLEAEGLERSWVPVFAEQDYSPEKIAERYILYMDEATKGFVDAYRGILENGGEAFGEILRYLIGVSPAGEDGNGEGKGGGRGALVHCTAGKDRTGMFFGILFSFLGFPVDRIADEYHLTEVGLAHIREEVVDRLVLSPAFRKYVEDHGAGLSEEELQEKGRQAARRMVGARKEAMVESLEMVGREWGSAEGYLRKVVGLGNGELEALRRNLLVVA</sequence>